<dbReference type="Gene3D" id="6.20.210.20">
    <property type="entry name" value="THAP domain"/>
    <property type="match status" value="1"/>
</dbReference>
<dbReference type="InterPro" id="IPR038441">
    <property type="entry name" value="THAP_Znf_sf"/>
</dbReference>
<dbReference type="AlphaFoldDB" id="A0AAV7IN69"/>
<reference evidence="8 9" key="1">
    <citation type="journal article" date="2021" name="J. Hered.">
        <title>A chromosome-level genome assembly of the parasitoid wasp, Cotesia glomerata (Hymenoptera: Braconidae).</title>
        <authorList>
            <person name="Pinto B.J."/>
            <person name="Weis J.J."/>
            <person name="Gamble T."/>
            <person name="Ode P.J."/>
            <person name="Paul R."/>
            <person name="Zaspel J.M."/>
        </authorList>
    </citation>
    <scope>NUCLEOTIDE SEQUENCE [LARGE SCALE GENOMIC DNA]</scope>
    <source>
        <strain evidence="8">CgM1</strain>
    </source>
</reference>
<dbReference type="Proteomes" id="UP000826195">
    <property type="component" value="Unassembled WGS sequence"/>
</dbReference>
<keyword evidence="3" id="KW-0862">Zinc</keyword>
<dbReference type="SMART" id="SM00980">
    <property type="entry name" value="THAP"/>
    <property type="match status" value="1"/>
</dbReference>
<dbReference type="SMART" id="SM00692">
    <property type="entry name" value="DM3"/>
    <property type="match status" value="1"/>
</dbReference>
<keyword evidence="9" id="KW-1185">Reference proteome</keyword>
<keyword evidence="4 5" id="KW-0238">DNA-binding</keyword>
<evidence type="ECO:0000256" key="1">
    <source>
        <dbReference type="ARBA" id="ARBA00022723"/>
    </source>
</evidence>
<comment type="caution">
    <text evidence="8">The sequence shown here is derived from an EMBL/GenBank/DDBJ whole genome shotgun (WGS) entry which is preliminary data.</text>
</comment>
<dbReference type="InterPro" id="IPR006612">
    <property type="entry name" value="THAP_Znf"/>
</dbReference>
<name>A0AAV7IN69_COTGL</name>
<evidence type="ECO:0000256" key="2">
    <source>
        <dbReference type="ARBA" id="ARBA00022771"/>
    </source>
</evidence>
<feature type="domain" description="THAP-type" evidence="7">
    <location>
        <begin position="1"/>
        <end position="82"/>
    </location>
</feature>
<keyword evidence="1" id="KW-0479">Metal-binding</keyword>
<evidence type="ECO:0000256" key="5">
    <source>
        <dbReference type="PROSITE-ProRule" id="PRU00309"/>
    </source>
</evidence>
<gene>
    <name evidence="8" type="ORF">KQX54_006999</name>
</gene>
<organism evidence="8 9">
    <name type="scientific">Cotesia glomerata</name>
    <name type="common">Lepidopteran parasitic wasp</name>
    <name type="synonym">Apanteles glomeratus</name>
    <dbReference type="NCBI Taxonomy" id="32391"/>
    <lineage>
        <taxon>Eukaryota</taxon>
        <taxon>Metazoa</taxon>
        <taxon>Ecdysozoa</taxon>
        <taxon>Arthropoda</taxon>
        <taxon>Hexapoda</taxon>
        <taxon>Insecta</taxon>
        <taxon>Pterygota</taxon>
        <taxon>Neoptera</taxon>
        <taxon>Endopterygota</taxon>
        <taxon>Hymenoptera</taxon>
        <taxon>Apocrita</taxon>
        <taxon>Ichneumonoidea</taxon>
        <taxon>Braconidae</taxon>
        <taxon>Microgastrinae</taxon>
        <taxon>Cotesia</taxon>
    </lineage>
</organism>
<dbReference type="EMBL" id="JAHXZJ010001119">
    <property type="protein sequence ID" value="KAH0554016.1"/>
    <property type="molecule type" value="Genomic_DNA"/>
</dbReference>
<keyword evidence="2 5" id="KW-0863">Zinc-finger</keyword>
<dbReference type="GO" id="GO:0003677">
    <property type="term" value="F:DNA binding"/>
    <property type="evidence" value="ECO:0007669"/>
    <property type="project" value="UniProtKB-UniRule"/>
</dbReference>
<evidence type="ECO:0000259" key="7">
    <source>
        <dbReference type="PROSITE" id="PS50950"/>
    </source>
</evidence>
<dbReference type="SUPFAM" id="SSF57716">
    <property type="entry name" value="Glucocorticoid receptor-like (DNA-binding domain)"/>
    <property type="match status" value="1"/>
</dbReference>
<dbReference type="PANTHER" id="PTHR46927">
    <property type="entry name" value="AGAP005574-PA"/>
    <property type="match status" value="1"/>
</dbReference>
<accession>A0AAV7IN69</accession>
<evidence type="ECO:0000256" key="4">
    <source>
        <dbReference type="ARBA" id="ARBA00023125"/>
    </source>
</evidence>
<dbReference type="Pfam" id="PF05485">
    <property type="entry name" value="THAP"/>
    <property type="match status" value="1"/>
</dbReference>
<dbReference type="PANTHER" id="PTHR46927:SF3">
    <property type="entry name" value="THAP-TYPE DOMAIN-CONTAINING PROTEIN"/>
    <property type="match status" value="1"/>
</dbReference>
<evidence type="ECO:0000313" key="9">
    <source>
        <dbReference type="Proteomes" id="UP000826195"/>
    </source>
</evidence>
<evidence type="ECO:0000256" key="6">
    <source>
        <dbReference type="SAM" id="Coils"/>
    </source>
</evidence>
<evidence type="ECO:0000256" key="3">
    <source>
        <dbReference type="ARBA" id="ARBA00022833"/>
    </source>
</evidence>
<feature type="coiled-coil region" evidence="6">
    <location>
        <begin position="198"/>
        <end position="225"/>
    </location>
</feature>
<dbReference type="GO" id="GO:0008270">
    <property type="term" value="F:zinc ion binding"/>
    <property type="evidence" value="ECO:0007669"/>
    <property type="project" value="UniProtKB-KW"/>
</dbReference>
<dbReference type="InterPro" id="IPR052224">
    <property type="entry name" value="THAP_domain_protein"/>
</dbReference>
<evidence type="ECO:0000313" key="8">
    <source>
        <dbReference type="EMBL" id="KAH0554016.1"/>
    </source>
</evidence>
<protein>
    <recommendedName>
        <fullName evidence="7">THAP-type domain-containing protein</fullName>
    </recommendedName>
</protein>
<sequence>MGFRCIVTSCRARYKKESPLSFYQLPKDEKMKEQWFSILAINNLKFSSISRICSRHFTDESFIPRHFGRGRSLRSDAIPTLFIGDNDNNDNKVIKTRKKFTSPNIISVRRQPNIVPVGKQTSECNENEIHSDNPSPVIKSDELLENDSRHADALNSNTVMISEMNLKNCENSTRRRRYFEGDFSIEDMDSPQNARFYFQQARNRISELQKQIQIVKKKNKQLNDNHLKLLMIIKKLNPNDKSLMDEMSELNNPNFIAPVTVKCEQLENDNEKTEIFRYEAYIPDEDKSTMSINDNEQENMNKIFRYVATNSIDTDKSSYSVEQEAESVIYRYIFNESDHDYCT</sequence>
<keyword evidence="6" id="KW-0175">Coiled coil</keyword>
<proteinExistence type="predicted"/>
<dbReference type="PROSITE" id="PS50950">
    <property type="entry name" value="ZF_THAP"/>
    <property type="match status" value="1"/>
</dbReference>